<feature type="region of interest" description="Disordered" evidence="1">
    <location>
        <begin position="19"/>
        <end position="55"/>
    </location>
</feature>
<dbReference type="Proteomes" id="UP001556196">
    <property type="component" value="Unassembled WGS sequence"/>
</dbReference>
<feature type="compositionally biased region" description="Basic and acidic residues" evidence="1">
    <location>
        <begin position="34"/>
        <end position="48"/>
    </location>
</feature>
<evidence type="ECO:0000256" key="1">
    <source>
        <dbReference type="SAM" id="MobiDB-lite"/>
    </source>
</evidence>
<comment type="caution">
    <text evidence="2">The sequence shown here is derived from an EMBL/GenBank/DDBJ whole genome shotgun (WGS) entry which is preliminary data.</text>
</comment>
<accession>A0ABV3QW84</accession>
<gene>
    <name evidence="2" type="ORF">ABUE31_04965</name>
</gene>
<name>A0ABV3QW84_9HYPH</name>
<proteinExistence type="predicted"/>
<evidence type="ECO:0000313" key="3">
    <source>
        <dbReference type="Proteomes" id="UP001556196"/>
    </source>
</evidence>
<sequence length="55" mass="6338">MNNYLEIFSDVVLLATFQPRHRERHPSPPAIDGSARDRQRTVTAADRRFRGRMGA</sequence>
<protein>
    <submittedName>
        <fullName evidence="2">Uncharacterized protein</fullName>
    </submittedName>
</protein>
<evidence type="ECO:0000313" key="2">
    <source>
        <dbReference type="EMBL" id="MEW9805334.1"/>
    </source>
</evidence>
<organism evidence="2 3">
    <name type="scientific">Mesorhizobium marinum</name>
    <dbReference type="NCBI Taxonomy" id="3228790"/>
    <lineage>
        <taxon>Bacteria</taxon>
        <taxon>Pseudomonadati</taxon>
        <taxon>Pseudomonadota</taxon>
        <taxon>Alphaproteobacteria</taxon>
        <taxon>Hyphomicrobiales</taxon>
        <taxon>Phyllobacteriaceae</taxon>
        <taxon>Mesorhizobium</taxon>
    </lineage>
</organism>
<keyword evidence="3" id="KW-1185">Reference proteome</keyword>
<dbReference type="RefSeq" id="WP_367722376.1">
    <property type="nucleotide sequence ID" value="NZ_JBFOCI010000001.1"/>
</dbReference>
<reference evidence="2 3" key="1">
    <citation type="submission" date="2024-06" db="EMBL/GenBank/DDBJ databases">
        <authorList>
            <person name="Tuo L."/>
        </authorList>
    </citation>
    <scope>NUCLEOTIDE SEQUENCE [LARGE SCALE GENOMIC DNA]</scope>
    <source>
        <strain evidence="2 3">ZMM04-5</strain>
    </source>
</reference>
<dbReference type="EMBL" id="JBFOCI010000001">
    <property type="protein sequence ID" value="MEW9805334.1"/>
    <property type="molecule type" value="Genomic_DNA"/>
</dbReference>